<sequence length="182" mass="21122">MDDVIYNKNDDTNIAMVVNATLIDIYNGEDISIHQGQPWAYKFEVPHWPKDENILLGRGEAELEIGMGYMLHGHLSINEGKNWTRTAFEVDDAVELCSAARMEDRCPQFRLAGLVLEVEDKWVTLGWERNDDDVGNFAWVYVRIRLEFADEDMLFKQYYVEGYMNGYDRMKDWVATLVTIAP</sequence>
<evidence type="ECO:0000313" key="1">
    <source>
        <dbReference type="EMBL" id="APA08923.1"/>
    </source>
</evidence>
<dbReference type="KEGG" id="ssl:SS1G_02750"/>
<reference evidence="2" key="1">
    <citation type="journal article" date="2017" name="Genome Biol. Evol.">
        <title>The complete genome sequence of the phytopathogenic fungus Sclerotinia sclerotiorum reveals insights into the genome architecture of broad host range pathogens.</title>
        <authorList>
            <person name="Derbyshire M."/>
            <person name="Denton-Giles M."/>
            <person name="Hegedus D."/>
            <person name="Seifbarghy S."/>
            <person name="Rollins J."/>
            <person name="van Kan J."/>
            <person name="Seidl M.F."/>
            <person name="Faino L."/>
            <person name="Mbengue M."/>
            <person name="Navaud O."/>
            <person name="Raffaele S."/>
            <person name="Hammond-Kosack K."/>
            <person name="Heard S."/>
            <person name="Oliver R."/>
        </authorList>
    </citation>
    <scope>NUCLEOTIDE SEQUENCE [LARGE SCALE GENOMIC DNA]</scope>
    <source>
        <strain evidence="2">ATCC 18683 / 1980 / Ss-1</strain>
    </source>
</reference>
<accession>A0A1D9Q2Z8</accession>
<dbReference type="OMA" id="GQPWAYK"/>
<protein>
    <submittedName>
        <fullName evidence="1">Uncharacterized protein</fullName>
    </submittedName>
</protein>
<evidence type="ECO:0000313" key="2">
    <source>
        <dbReference type="Proteomes" id="UP000177798"/>
    </source>
</evidence>
<name>A0A1D9Q2Z8_SCLS1</name>
<dbReference type="VEuPathDB" id="FungiDB:sscle_04g036930"/>
<dbReference type="EMBL" id="CP017817">
    <property type="protein sequence ID" value="APA08923.1"/>
    <property type="molecule type" value="Genomic_DNA"/>
</dbReference>
<dbReference type="RefSeq" id="XP_001596530.1">
    <property type="nucleotide sequence ID" value="XM_001596480.1"/>
</dbReference>
<gene>
    <name evidence="1" type="ORF">sscle_04g036930</name>
</gene>
<dbReference type="OrthoDB" id="3445872at2759"/>
<proteinExistence type="predicted"/>
<dbReference type="Proteomes" id="UP000177798">
    <property type="component" value="Chromosome 4"/>
</dbReference>
<organism evidence="1 2">
    <name type="scientific">Sclerotinia sclerotiorum (strain ATCC 18683 / 1980 / Ss-1)</name>
    <name type="common">White mold</name>
    <name type="synonym">Whetzelinia sclerotiorum</name>
    <dbReference type="NCBI Taxonomy" id="665079"/>
    <lineage>
        <taxon>Eukaryota</taxon>
        <taxon>Fungi</taxon>
        <taxon>Dikarya</taxon>
        <taxon>Ascomycota</taxon>
        <taxon>Pezizomycotina</taxon>
        <taxon>Leotiomycetes</taxon>
        <taxon>Helotiales</taxon>
        <taxon>Sclerotiniaceae</taxon>
        <taxon>Sclerotinia</taxon>
    </lineage>
</organism>
<dbReference type="AlphaFoldDB" id="A0A1D9Q2Z8"/>